<dbReference type="RefSeq" id="WP_018590165.1">
    <property type="nucleotide sequence ID" value="NZ_CP117523.1"/>
</dbReference>
<dbReference type="SUPFAM" id="SSF53335">
    <property type="entry name" value="S-adenosyl-L-methionine-dependent methyltransferases"/>
    <property type="match status" value="1"/>
</dbReference>
<dbReference type="CDD" id="cd02440">
    <property type="entry name" value="AdoMet_MTases"/>
    <property type="match status" value="1"/>
</dbReference>
<dbReference type="InterPro" id="IPR025714">
    <property type="entry name" value="Methyltranfer_dom"/>
</dbReference>
<accession>A0ABZ2EXR3</accession>
<dbReference type="Gene3D" id="3.40.50.150">
    <property type="entry name" value="Vaccinia Virus protein VP39"/>
    <property type="match status" value="1"/>
</dbReference>
<dbReference type="EC" id="2.1.1.222" evidence="2"/>
<proteinExistence type="predicted"/>
<keyword evidence="2" id="KW-0830">Ubiquinone</keyword>
<gene>
    <name evidence="2" type="primary">coq3</name>
    <name evidence="2" type="ORF">TEGL_27570</name>
</gene>
<dbReference type="Pfam" id="PF13847">
    <property type="entry name" value="Methyltransf_31"/>
    <property type="match status" value="1"/>
</dbReference>
<evidence type="ECO:0000313" key="3">
    <source>
        <dbReference type="Proteomes" id="UP001348492"/>
    </source>
</evidence>
<keyword evidence="3" id="KW-1185">Reference proteome</keyword>
<evidence type="ECO:0000259" key="1">
    <source>
        <dbReference type="Pfam" id="PF13847"/>
    </source>
</evidence>
<keyword evidence="2" id="KW-0808">Transferase</keyword>
<dbReference type="EMBL" id="CP117523">
    <property type="protein sequence ID" value="WWD84326.1"/>
    <property type="molecule type" value="Genomic_DNA"/>
</dbReference>
<dbReference type="InterPro" id="IPR029063">
    <property type="entry name" value="SAM-dependent_MTases_sf"/>
</dbReference>
<feature type="domain" description="Methyltransferase" evidence="1">
    <location>
        <begin position="55"/>
        <end position="171"/>
    </location>
</feature>
<dbReference type="GO" id="GO:0102208">
    <property type="term" value="F:2-polyprenyl-6-hydroxyphenol methylase activity"/>
    <property type="evidence" value="ECO:0007669"/>
    <property type="project" value="UniProtKB-EC"/>
</dbReference>
<name>A0ABZ2EXR3_9FIRM</name>
<dbReference type="Proteomes" id="UP001348492">
    <property type="component" value="Chromosome"/>
</dbReference>
<organism evidence="2 3">
    <name type="scientific">Terrisporobacter glycolicus ATCC 14880 = DSM 1288</name>
    <dbReference type="NCBI Taxonomy" id="1121315"/>
    <lineage>
        <taxon>Bacteria</taxon>
        <taxon>Bacillati</taxon>
        <taxon>Bacillota</taxon>
        <taxon>Clostridia</taxon>
        <taxon>Peptostreptococcales</taxon>
        <taxon>Peptostreptococcaceae</taxon>
        <taxon>Terrisporobacter</taxon>
    </lineage>
</organism>
<reference evidence="2 3" key="1">
    <citation type="journal article" date="2023" name="PLoS ONE">
        <title>Genome-based metabolic and phylogenomic analysis of three Terrisporobacter species.</title>
        <authorList>
            <person name="Boer T."/>
            <person name="Bengelsdorf F.R."/>
            <person name="Bomeke M."/>
            <person name="Daniel R."/>
            <person name="Poehlein A."/>
        </authorList>
    </citation>
    <scope>NUCLEOTIDE SEQUENCE [LARGE SCALE GENOMIC DNA]</scope>
    <source>
        <strain evidence="2 3">DSM 1288</strain>
    </source>
</reference>
<protein>
    <submittedName>
        <fullName evidence="2">Ubiquinone biosynthesis O-methyltransferase, mitochondrial</fullName>
        <ecNumber evidence="2">2.1.1.222</ecNumber>
    </submittedName>
</protein>
<evidence type="ECO:0000313" key="2">
    <source>
        <dbReference type="EMBL" id="WWD84326.1"/>
    </source>
</evidence>
<dbReference type="PANTHER" id="PTHR43861:SF1">
    <property type="entry name" value="TRANS-ACONITATE 2-METHYLTRANSFERASE"/>
    <property type="match status" value="1"/>
</dbReference>
<dbReference type="GO" id="GO:0032259">
    <property type="term" value="P:methylation"/>
    <property type="evidence" value="ECO:0007669"/>
    <property type="project" value="UniProtKB-KW"/>
</dbReference>
<keyword evidence="2" id="KW-0489">Methyltransferase</keyword>
<dbReference type="PANTHER" id="PTHR43861">
    <property type="entry name" value="TRANS-ACONITATE 2-METHYLTRANSFERASE-RELATED"/>
    <property type="match status" value="1"/>
</dbReference>
<sequence length="225" mass="26671">MDINEIKLKWKLKNQDKEANINLWDEKAEHFGNYKILTMENDNFMKFLKNRNFIKNDFKVLDVGCGGGKYTISLSKECNHIYGVDLSPKMIYYANENKRKFNINNVSFICDDWHELNIKKSNLYKQFDLVFASMTPAIQSVSTLEKMNEASKKYCALRSNIKRNDSVYDKIRKILNAPESKPNLNFLYAINMLLLQGYMPKIDYEDKNWFYKEPLKKAYNTYIKK</sequence>